<proteinExistence type="predicted"/>
<dbReference type="AlphaFoldDB" id="A0A917PR80"/>
<dbReference type="Proteomes" id="UP000658382">
    <property type="component" value="Unassembled WGS sequence"/>
</dbReference>
<organism evidence="1 2">
    <name type="scientific">Lentibacillus kapialis</name>
    <dbReference type="NCBI Taxonomy" id="340214"/>
    <lineage>
        <taxon>Bacteria</taxon>
        <taxon>Bacillati</taxon>
        <taxon>Bacillota</taxon>
        <taxon>Bacilli</taxon>
        <taxon>Bacillales</taxon>
        <taxon>Bacillaceae</taxon>
        <taxon>Lentibacillus</taxon>
    </lineage>
</organism>
<sequence>MNKTYNVYWSQTALDELSNILAYPSEVKERIYLDTFERLSYMPILTAKQYPMGF</sequence>
<comment type="caution">
    <text evidence="1">The sequence shown here is derived from an EMBL/GenBank/DDBJ whole genome shotgun (WGS) entry which is preliminary data.</text>
</comment>
<name>A0A917PR80_9BACI</name>
<keyword evidence="2" id="KW-1185">Reference proteome</keyword>
<protein>
    <submittedName>
        <fullName evidence="1">Uncharacterized protein</fullName>
    </submittedName>
</protein>
<reference evidence="1" key="1">
    <citation type="journal article" date="2014" name="Int. J. Syst. Evol. Microbiol.">
        <title>Complete genome sequence of Corynebacterium casei LMG S-19264T (=DSM 44701T), isolated from a smear-ripened cheese.</title>
        <authorList>
            <consortium name="US DOE Joint Genome Institute (JGI-PGF)"/>
            <person name="Walter F."/>
            <person name="Albersmeier A."/>
            <person name="Kalinowski J."/>
            <person name="Ruckert C."/>
        </authorList>
    </citation>
    <scope>NUCLEOTIDE SEQUENCE</scope>
    <source>
        <strain evidence="1">JCM 12580</strain>
    </source>
</reference>
<reference evidence="1" key="2">
    <citation type="submission" date="2020-09" db="EMBL/GenBank/DDBJ databases">
        <authorList>
            <person name="Sun Q."/>
            <person name="Ohkuma M."/>
        </authorList>
    </citation>
    <scope>NUCLEOTIDE SEQUENCE</scope>
    <source>
        <strain evidence="1">JCM 12580</strain>
    </source>
</reference>
<accession>A0A917PR80</accession>
<gene>
    <name evidence="1" type="ORF">GCM10007063_08900</name>
</gene>
<evidence type="ECO:0000313" key="2">
    <source>
        <dbReference type="Proteomes" id="UP000658382"/>
    </source>
</evidence>
<dbReference type="EMBL" id="BMNQ01000007">
    <property type="protein sequence ID" value="GGJ88584.1"/>
    <property type="molecule type" value="Genomic_DNA"/>
</dbReference>
<evidence type="ECO:0000313" key="1">
    <source>
        <dbReference type="EMBL" id="GGJ88584.1"/>
    </source>
</evidence>